<accession>A0ABD1GAB1</accession>
<evidence type="ECO:0000256" key="1">
    <source>
        <dbReference type="SAM" id="MobiDB-lite"/>
    </source>
</evidence>
<dbReference type="InterPro" id="IPR053057">
    <property type="entry name" value="XLG_GTP-binding"/>
</dbReference>
<organism evidence="2 3">
    <name type="scientific">Salvia divinorum</name>
    <name type="common">Maria pastora</name>
    <name type="synonym">Diviner's sage</name>
    <dbReference type="NCBI Taxonomy" id="28513"/>
    <lineage>
        <taxon>Eukaryota</taxon>
        <taxon>Viridiplantae</taxon>
        <taxon>Streptophyta</taxon>
        <taxon>Embryophyta</taxon>
        <taxon>Tracheophyta</taxon>
        <taxon>Spermatophyta</taxon>
        <taxon>Magnoliopsida</taxon>
        <taxon>eudicotyledons</taxon>
        <taxon>Gunneridae</taxon>
        <taxon>Pentapetalae</taxon>
        <taxon>asterids</taxon>
        <taxon>lamiids</taxon>
        <taxon>Lamiales</taxon>
        <taxon>Lamiaceae</taxon>
        <taxon>Nepetoideae</taxon>
        <taxon>Mentheae</taxon>
        <taxon>Salviinae</taxon>
        <taxon>Salvia</taxon>
        <taxon>Salvia subgen. Calosphace</taxon>
    </lineage>
</organism>
<comment type="caution">
    <text evidence="2">The sequence shown here is derived from an EMBL/GenBank/DDBJ whole genome shotgun (WGS) entry which is preliminary data.</text>
</comment>
<gene>
    <name evidence="2" type="ORF">AAHA92_25302</name>
</gene>
<evidence type="ECO:0000313" key="2">
    <source>
        <dbReference type="EMBL" id="KAL1541032.1"/>
    </source>
</evidence>
<keyword evidence="3" id="KW-1185">Reference proteome</keyword>
<proteinExistence type="predicted"/>
<feature type="compositionally biased region" description="Gly residues" evidence="1">
    <location>
        <begin position="1"/>
        <end position="12"/>
    </location>
</feature>
<evidence type="ECO:0000313" key="3">
    <source>
        <dbReference type="Proteomes" id="UP001567538"/>
    </source>
</evidence>
<feature type="compositionally biased region" description="Low complexity" evidence="1">
    <location>
        <begin position="128"/>
        <end position="139"/>
    </location>
</feature>
<dbReference type="PANTHER" id="PTHR36486:SF2">
    <property type="entry name" value="OS01G0977800 PROTEIN"/>
    <property type="match status" value="1"/>
</dbReference>
<dbReference type="EMBL" id="JBEAFC010000009">
    <property type="protein sequence ID" value="KAL1541032.1"/>
    <property type="molecule type" value="Genomic_DNA"/>
</dbReference>
<dbReference type="AlphaFoldDB" id="A0ABD1GAB1"/>
<name>A0ABD1GAB1_SALDI</name>
<feature type="region of interest" description="Disordered" evidence="1">
    <location>
        <begin position="1"/>
        <end position="29"/>
    </location>
</feature>
<protein>
    <submittedName>
        <fullName evidence="2">Uncharacterized protein</fullName>
    </submittedName>
</protein>
<dbReference type="Proteomes" id="UP001567538">
    <property type="component" value="Unassembled WGS sequence"/>
</dbReference>
<dbReference type="PANTHER" id="PTHR36486">
    <property type="entry name" value="OS01G0977800 PROTEIN"/>
    <property type="match status" value="1"/>
</dbReference>
<reference evidence="2 3" key="1">
    <citation type="submission" date="2024-06" db="EMBL/GenBank/DDBJ databases">
        <title>A chromosome level genome sequence of Diviner's sage (Salvia divinorum).</title>
        <authorList>
            <person name="Ford S.A."/>
            <person name="Ro D.-K."/>
            <person name="Ness R.W."/>
            <person name="Phillips M.A."/>
        </authorList>
    </citation>
    <scope>NUCLEOTIDE SEQUENCE [LARGE SCALE GENOMIC DNA]</scope>
    <source>
        <strain evidence="2">SAF-2024a</strain>
        <tissue evidence="2">Leaf</tissue>
    </source>
</reference>
<feature type="region of interest" description="Disordered" evidence="1">
    <location>
        <begin position="105"/>
        <end position="139"/>
    </location>
</feature>
<sequence length="139" mass="15087">MEAEAEGGGVGRGFPTPTSAPSAPPTPTSCHRCLVCGRVYCRQCVAIGMGEMKEGRKCIDCLGRRFSQRYINKAGNVGCCLGYPSTVKQQELEWAEKGLRTRGDATHCHRPTVAPSSHYHTPNPPSSPYSNTSHHFLPL</sequence>